<dbReference type="PANTHER" id="PTHR37739:SF8">
    <property type="entry name" value="KINESIN-LIKE PROTEIN KIN-12D"/>
    <property type="match status" value="1"/>
</dbReference>
<keyword evidence="1" id="KW-0493">Microtubule</keyword>
<organism evidence="7 8">
    <name type="scientific">Trifolium medium</name>
    <dbReference type="NCBI Taxonomy" id="97028"/>
    <lineage>
        <taxon>Eukaryota</taxon>
        <taxon>Viridiplantae</taxon>
        <taxon>Streptophyta</taxon>
        <taxon>Embryophyta</taxon>
        <taxon>Tracheophyta</taxon>
        <taxon>Spermatophyta</taxon>
        <taxon>Magnoliopsida</taxon>
        <taxon>eudicotyledons</taxon>
        <taxon>Gunneridae</taxon>
        <taxon>Pentapetalae</taxon>
        <taxon>rosids</taxon>
        <taxon>fabids</taxon>
        <taxon>Fabales</taxon>
        <taxon>Fabaceae</taxon>
        <taxon>Papilionoideae</taxon>
        <taxon>50 kb inversion clade</taxon>
        <taxon>NPAAA clade</taxon>
        <taxon>Hologalegina</taxon>
        <taxon>IRL clade</taxon>
        <taxon>Trifolieae</taxon>
        <taxon>Trifolium</taxon>
    </lineage>
</organism>
<keyword evidence="2" id="KW-0547">Nucleotide-binding</keyword>
<evidence type="ECO:0000256" key="1">
    <source>
        <dbReference type="ARBA" id="ARBA00022701"/>
    </source>
</evidence>
<proteinExistence type="predicted"/>
<keyword evidence="4 6" id="KW-0175">Coiled coil</keyword>
<evidence type="ECO:0000256" key="5">
    <source>
        <dbReference type="ARBA" id="ARBA00023175"/>
    </source>
</evidence>
<evidence type="ECO:0000313" key="8">
    <source>
        <dbReference type="Proteomes" id="UP000265520"/>
    </source>
</evidence>
<dbReference type="InterPro" id="IPR044986">
    <property type="entry name" value="KIF15/KIN-12"/>
</dbReference>
<name>A0A392PML2_9FABA</name>
<evidence type="ECO:0000256" key="2">
    <source>
        <dbReference type="ARBA" id="ARBA00022741"/>
    </source>
</evidence>
<keyword evidence="5" id="KW-0505">Motor protein</keyword>
<accession>A0A392PML2</accession>
<dbReference type="EMBL" id="LXQA010085135">
    <property type="protein sequence ID" value="MCI12680.1"/>
    <property type="molecule type" value="Genomic_DNA"/>
</dbReference>
<protein>
    <submittedName>
        <fullName evidence="7">Kinesin motor domain protein</fullName>
    </submittedName>
</protein>
<dbReference type="PANTHER" id="PTHR37739">
    <property type="entry name" value="KINESIN-LIKE PROTEIN KIN-12D"/>
    <property type="match status" value="1"/>
</dbReference>
<evidence type="ECO:0000256" key="4">
    <source>
        <dbReference type="ARBA" id="ARBA00023054"/>
    </source>
</evidence>
<sequence length="127" mass="14551">MEIMLQEENNTLKIQNEQLSAKLRRAEIFTSRAQEVVSAIRASTGSKKSIAFDEEQRLRKMLKLEEEKARLAQQLLRLSTNVLKAAGIEKSVSDVNPSIAEEALEELKNWINTLEMEQEDLIFKVCM</sequence>
<evidence type="ECO:0000256" key="6">
    <source>
        <dbReference type="SAM" id="Coils"/>
    </source>
</evidence>
<evidence type="ECO:0000256" key="3">
    <source>
        <dbReference type="ARBA" id="ARBA00022840"/>
    </source>
</evidence>
<keyword evidence="8" id="KW-1185">Reference proteome</keyword>
<dbReference type="GO" id="GO:0005524">
    <property type="term" value="F:ATP binding"/>
    <property type="evidence" value="ECO:0007669"/>
    <property type="project" value="UniProtKB-KW"/>
</dbReference>
<evidence type="ECO:0000313" key="7">
    <source>
        <dbReference type="EMBL" id="MCI12680.1"/>
    </source>
</evidence>
<comment type="caution">
    <text evidence="7">The sequence shown here is derived from an EMBL/GenBank/DDBJ whole genome shotgun (WGS) entry which is preliminary data.</text>
</comment>
<dbReference type="AlphaFoldDB" id="A0A392PML2"/>
<feature type="coiled-coil region" evidence="6">
    <location>
        <begin position="54"/>
        <end position="120"/>
    </location>
</feature>
<dbReference type="GO" id="GO:0005874">
    <property type="term" value="C:microtubule"/>
    <property type="evidence" value="ECO:0007669"/>
    <property type="project" value="UniProtKB-KW"/>
</dbReference>
<dbReference type="Proteomes" id="UP000265520">
    <property type="component" value="Unassembled WGS sequence"/>
</dbReference>
<keyword evidence="3" id="KW-0067">ATP-binding</keyword>
<reference evidence="7 8" key="1">
    <citation type="journal article" date="2018" name="Front. Plant Sci.">
        <title>Red Clover (Trifolium pratense) and Zigzag Clover (T. medium) - A Picture of Genomic Similarities and Differences.</title>
        <authorList>
            <person name="Dluhosova J."/>
            <person name="Istvanek J."/>
            <person name="Nedelnik J."/>
            <person name="Repkova J."/>
        </authorList>
    </citation>
    <scope>NUCLEOTIDE SEQUENCE [LARGE SCALE GENOMIC DNA]</scope>
    <source>
        <strain evidence="8">cv. 10/8</strain>
        <tissue evidence="7">Leaf</tissue>
    </source>
</reference>